<organism evidence="1 2">
    <name type="scientific">Oryzias melastigma</name>
    <name type="common">Marine medaka</name>
    <dbReference type="NCBI Taxonomy" id="30732"/>
    <lineage>
        <taxon>Eukaryota</taxon>
        <taxon>Metazoa</taxon>
        <taxon>Chordata</taxon>
        <taxon>Craniata</taxon>
        <taxon>Vertebrata</taxon>
        <taxon>Euteleostomi</taxon>
        <taxon>Actinopterygii</taxon>
        <taxon>Neopterygii</taxon>
        <taxon>Teleostei</taxon>
        <taxon>Neoteleostei</taxon>
        <taxon>Acanthomorphata</taxon>
        <taxon>Ovalentaria</taxon>
        <taxon>Atherinomorphae</taxon>
        <taxon>Beloniformes</taxon>
        <taxon>Adrianichthyidae</taxon>
        <taxon>Oryziinae</taxon>
        <taxon>Oryzias</taxon>
    </lineage>
</organism>
<evidence type="ECO:0000313" key="2">
    <source>
        <dbReference type="Proteomes" id="UP000646548"/>
    </source>
</evidence>
<name>A0A834FKA1_ORYME</name>
<proteinExistence type="predicted"/>
<gene>
    <name evidence="1" type="ORF">FQA47_024806</name>
</gene>
<evidence type="ECO:0000313" key="1">
    <source>
        <dbReference type="EMBL" id="KAF6735743.1"/>
    </source>
</evidence>
<protein>
    <submittedName>
        <fullName evidence="1">Uncharacterized protein</fullName>
    </submittedName>
</protein>
<dbReference type="EMBL" id="WKFB01000101">
    <property type="protein sequence ID" value="KAF6735743.1"/>
    <property type="molecule type" value="Genomic_DNA"/>
</dbReference>
<sequence>MIRTQPDAADAHREGSCSFISRAGSGICTSQCLCVRTRVRGLCAREGGGGGVSVGPLAVIGDGSWEGGCRGNSRSPSAEIRTPISWEGEFFCYDLRRVRGHHPFQRAHLSVSCQSFHAGLSPCACMARRPGRICARGENTPLDMDERSNIIAAFQSL</sequence>
<comment type="caution">
    <text evidence="1">The sequence shown here is derived from an EMBL/GenBank/DDBJ whole genome shotgun (WGS) entry which is preliminary data.</text>
</comment>
<dbReference type="AlphaFoldDB" id="A0A834FKA1"/>
<dbReference type="Proteomes" id="UP000646548">
    <property type="component" value="Unassembled WGS sequence"/>
</dbReference>
<accession>A0A834FKA1</accession>
<reference evidence="1" key="1">
    <citation type="journal article" name="BMC Genomics">
        <title>Long-read sequencing and de novo genome assembly of marine medaka (Oryzias melastigma).</title>
        <authorList>
            <person name="Liang P."/>
            <person name="Saqib H.S.A."/>
            <person name="Ni X."/>
            <person name="Shen Y."/>
        </authorList>
    </citation>
    <scope>NUCLEOTIDE SEQUENCE</scope>
    <source>
        <strain evidence="1">Bigg-433</strain>
    </source>
</reference>